<proteinExistence type="predicted"/>
<name>E4YF64_OIKDI</name>
<dbReference type="AlphaFoldDB" id="E4YF64"/>
<dbReference type="Proteomes" id="UP000011014">
    <property type="component" value="Unassembled WGS sequence"/>
</dbReference>
<dbReference type="EMBL" id="FN654479">
    <property type="protein sequence ID" value="CBY34151.1"/>
    <property type="molecule type" value="Genomic_DNA"/>
</dbReference>
<accession>E4YF64</accession>
<protein>
    <recommendedName>
        <fullName evidence="2">BTB domain-containing protein</fullName>
    </recommendedName>
</protein>
<sequence>MTETVASPAVKENLPVAEEAQEELVYEFENYKDQFYENFAKLKDLKIFNDGSLVCISNEKLVRFPCNISAISIAVPKLNQEFYQAKRTMVQNGFMHSSVDLQLPDFRQEGTSSAETALRIIFQFVFNAKFNVSPNDALFLRWGYYSRPNQKRYSEHLHINRIS</sequence>
<evidence type="ECO:0000313" key="1">
    <source>
        <dbReference type="EMBL" id="CBY34151.1"/>
    </source>
</evidence>
<gene>
    <name evidence="1" type="ORF">GSOID_T00024148001</name>
</gene>
<organism evidence="1">
    <name type="scientific">Oikopleura dioica</name>
    <name type="common">Tunicate</name>
    <dbReference type="NCBI Taxonomy" id="34765"/>
    <lineage>
        <taxon>Eukaryota</taxon>
        <taxon>Metazoa</taxon>
        <taxon>Chordata</taxon>
        <taxon>Tunicata</taxon>
        <taxon>Appendicularia</taxon>
        <taxon>Copelata</taxon>
        <taxon>Oikopleuridae</taxon>
        <taxon>Oikopleura</taxon>
    </lineage>
</organism>
<reference evidence="1" key="1">
    <citation type="journal article" date="2010" name="Science">
        <title>Plasticity of animal genome architecture unmasked by rapid evolution of a pelagic tunicate.</title>
        <authorList>
            <person name="Denoeud F."/>
            <person name="Henriet S."/>
            <person name="Mungpakdee S."/>
            <person name="Aury J.M."/>
            <person name="Da Silva C."/>
            <person name="Brinkmann H."/>
            <person name="Mikhaleva J."/>
            <person name="Olsen L.C."/>
            <person name="Jubin C."/>
            <person name="Canestro C."/>
            <person name="Bouquet J.M."/>
            <person name="Danks G."/>
            <person name="Poulain J."/>
            <person name="Campsteijn C."/>
            <person name="Adamski M."/>
            <person name="Cross I."/>
            <person name="Yadetie F."/>
            <person name="Muffato M."/>
            <person name="Louis A."/>
            <person name="Butcher S."/>
            <person name="Tsagkogeorga G."/>
            <person name="Konrad A."/>
            <person name="Singh S."/>
            <person name="Jensen M.F."/>
            <person name="Cong E.H."/>
            <person name="Eikeseth-Otteraa H."/>
            <person name="Noel B."/>
            <person name="Anthouard V."/>
            <person name="Porcel B.M."/>
            <person name="Kachouri-Lafond R."/>
            <person name="Nishino A."/>
            <person name="Ugolini M."/>
            <person name="Chourrout P."/>
            <person name="Nishida H."/>
            <person name="Aasland R."/>
            <person name="Huzurbazar S."/>
            <person name="Westhof E."/>
            <person name="Delsuc F."/>
            <person name="Lehrach H."/>
            <person name="Reinhardt R."/>
            <person name="Weissenbach J."/>
            <person name="Roy S.W."/>
            <person name="Artiguenave F."/>
            <person name="Postlethwait J.H."/>
            <person name="Manak J.R."/>
            <person name="Thompson E.M."/>
            <person name="Jaillon O."/>
            <person name="Du Pasquier L."/>
            <person name="Boudinot P."/>
            <person name="Liberles D.A."/>
            <person name="Volff J.N."/>
            <person name="Philippe H."/>
            <person name="Lenhard B."/>
            <person name="Roest Crollius H."/>
            <person name="Wincker P."/>
            <person name="Chourrout D."/>
        </authorList>
    </citation>
    <scope>NUCLEOTIDE SEQUENCE [LARGE SCALE GENOMIC DNA]</scope>
</reference>
<evidence type="ECO:0008006" key="2">
    <source>
        <dbReference type="Google" id="ProtNLM"/>
    </source>
</evidence>